<dbReference type="Proteomes" id="UP000434639">
    <property type="component" value="Unassembled WGS sequence"/>
</dbReference>
<dbReference type="PANTHER" id="PTHR36009:SF3">
    <property type="entry name" value="TRANSMEMBRANE PROTEIN"/>
    <property type="match status" value="1"/>
</dbReference>
<feature type="transmembrane region" description="Helical" evidence="1">
    <location>
        <begin position="147"/>
        <end position="166"/>
    </location>
</feature>
<evidence type="ECO:0000256" key="1">
    <source>
        <dbReference type="SAM" id="Phobius"/>
    </source>
</evidence>
<keyword evidence="1" id="KW-0472">Membrane</keyword>
<feature type="transmembrane region" description="Helical" evidence="1">
    <location>
        <begin position="44"/>
        <end position="61"/>
    </location>
</feature>
<comment type="caution">
    <text evidence="2">The sequence shown here is derived from an EMBL/GenBank/DDBJ whole genome shotgun (WGS) entry which is preliminary data.</text>
</comment>
<name>A0A7X2V4F9_9BACI</name>
<proteinExistence type="predicted"/>
<dbReference type="PANTHER" id="PTHR36009">
    <property type="match status" value="1"/>
</dbReference>
<organism evidence="2 3">
    <name type="scientific">Metabacillus mangrovi</name>
    <dbReference type="NCBI Taxonomy" id="1491830"/>
    <lineage>
        <taxon>Bacteria</taxon>
        <taxon>Bacillati</taxon>
        <taxon>Bacillota</taxon>
        <taxon>Bacilli</taxon>
        <taxon>Bacillales</taxon>
        <taxon>Bacillaceae</taxon>
        <taxon>Metabacillus</taxon>
    </lineage>
</organism>
<evidence type="ECO:0000313" key="3">
    <source>
        <dbReference type="Proteomes" id="UP000434639"/>
    </source>
</evidence>
<accession>A0A7X2V4F9</accession>
<evidence type="ECO:0008006" key="4">
    <source>
        <dbReference type="Google" id="ProtNLM"/>
    </source>
</evidence>
<keyword evidence="3" id="KW-1185">Reference proteome</keyword>
<feature type="transmembrane region" description="Helical" evidence="1">
    <location>
        <begin position="113"/>
        <end position="135"/>
    </location>
</feature>
<keyword evidence="1" id="KW-1133">Transmembrane helix</keyword>
<sequence length="202" mass="22458">MKWLLLLLLIYTIFFAPGKGGLEDPVLNAYLSGKMDSQDPLVTMVFSFLGIFPILWTGLYLRQDDSAVPAWPFALLSFGAGAFSLIPYLFFKGKGKRNRPFIKKAGRLLSARFIAYPLIALTAALYLYGLLFGSLEAYVSAFYESKLVSVMTADFIVLVIYSFWWIRRESPGREFLCLVPLAGALAAASTSRAQKPKENPSS</sequence>
<dbReference type="RefSeq" id="WP_155111617.1">
    <property type="nucleotide sequence ID" value="NZ_WMIB01000004.1"/>
</dbReference>
<gene>
    <name evidence="2" type="ORF">GKZ89_06645</name>
</gene>
<keyword evidence="1" id="KW-0812">Transmembrane</keyword>
<feature type="transmembrane region" description="Helical" evidence="1">
    <location>
        <begin position="73"/>
        <end position="91"/>
    </location>
</feature>
<protein>
    <recommendedName>
        <fullName evidence="4">DUF2834 domain-containing protein</fullName>
    </recommendedName>
</protein>
<dbReference type="AlphaFoldDB" id="A0A7X2V4F9"/>
<evidence type="ECO:0000313" key="2">
    <source>
        <dbReference type="EMBL" id="MTH53086.1"/>
    </source>
</evidence>
<dbReference type="OrthoDB" id="482433at2"/>
<dbReference type="EMBL" id="WMIB01000004">
    <property type="protein sequence ID" value="MTH53086.1"/>
    <property type="molecule type" value="Genomic_DNA"/>
</dbReference>
<reference evidence="2 3" key="1">
    <citation type="journal article" date="2017" name="Int. J. Syst. Evol. Microbiol.">
        <title>Bacillus mangrovi sp. nov., isolated from a sediment sample from a mangrove forest.</title>
        <authorList>
            <person name="Gupta V."/>
            <person name="Singh P.K."/>
            <person name="Korpole S."/>
            <person name="Tanuku N.R.S."/>
            <person name="Pinnaka A.K."/>
        </authorList>
    </citation>
    <scope>NUCLEOTIDE SEQUENCE [LARGE SCALE GENOMIC DNA]</scope>
    <source>
        <strain evidence="2 3">KCTC 33872</strain>
    </source>
</reference>